<dbReference type="CDD" id="cd11315">
    <property type="entry name" value="AmyAc_bac1_AmyA"/>
    <property type="match status" value="1"/>
</dbReference>
<dbReference type="InterPro" id="IPR006047">
    <property type="entry name" value="GH13_cat_dom"/>
</dbReference>
<gene>
    <name evidence="8" type="ORF">GCM10007932_35340</name>
</gene>
<dbReference type="InterPro" id="IPR017853">
    <property type="entry name" value="GH"/>
</dbReference>
<name>A0AAV5NUI7_9VIBR</name>
<dbReference type="Pfam" id="PF00128">
    <property type="entry name" value="Alpha-amylase"/>
    <property type="match status" value="1"/>
</dbReference>
<keyword evidence="2 6" id="KW-0378">Hydrolase</keyword>
<evidence type="ECO:0000313" key="9">
    <source>
        <dbReference type="Proteomes" id="UP001156690"/>
    </source>
</evidence>
<keyword evidence="3 6" id="KW-0119">Carbohydrate metabolism</keyword>
<evidence type="ECO:0000256" key="1">
    <source>
        <dbReference type="ARBA" id="ARBA00008061"/>
    </source>
</evidence>
<dbReference type="RefSeq" id="WP_126608981.1">
    <property type="nucleotide sequence ID" value="NZ_AP025145.1"/>
</dbReference>
<organism evidence="8 9">
    <name type="scientific">Vibrio penaeicida</name>
    <dbReference type="NCBI Taxonomy" id="104609"/>
    <lineage>
        <taxon>Bacteria</taxon>
        <taxon>Pseudomonadati</taxon>
        <taxon>Pseudomonadota</taxon>
        <taxon>Gammaproteobacteria</taxon>
        <taxon>Vibrionales</taxon>
        <taxon>Vibrionaceae</taxon>
        <taxon>Vibrio</taxon>
    </lineage>
</organism>
<evidence type="ECO:0000313" key="8">
    <source>
        <dbReference type="EMBL" id="GLQ74173.1"/>
    </source>
</evidence>
<comment type="caution">
    <text evidence="8">The sequence shown here is derived from an EMBL/GenBank/DDBJ whole genome shotgun (WGS) entry which is preliminary data.</text>
</comment>
<comment type="similarity">
    <text evidence="1 5">Belongs to the glycosyl hydrolase 13 family.</text>
</comment>
<proteinExistence type="inferred from homology"/>
<feature type="domain" description="Glycosyl hydrolase family 13 catalytic" evidence="7">
    <location>
        <begin position="9"/>
        <end position="373"/>
    </location>
</feature>
<evidence type="ECO:0000259" key="7">
    <source>
        <dbReference type="SMART" id="SM00642"/>
    </source>
</evidence>
<comment type="catalytic activity">
    <reaction evidence="6">
        <text>Endohydrolysis of (1-&gt;4)-alpha-D-glucosidic linkages in polysaccharides containing three or more (1-&gt;4)-alpha-linked D-glucose units.</text>
        <dbReference type="EC" id="3.2.1.1"/>
    </reaction>
</comment>
<keyword evidence="4 6" id="KW-0326">Glycosidase</keyword>
<evidence type="ECO:0000256" key="3">
    <source>
        <dbReference type="ARBA" id="ARBA00023277"/>
    </source>
</evidence>
<dbReference type="EMBL" id="BSNX01000055">
    <property type="protein sequence ID" value="GLQ74173.1"/>
    <property type="molecule type" value="Genomic_DNA"/>
</dbReference>
<evidence type="ECO:0000256" key="5">
    <source>
        <dbReference type="RuleBase" id="RU003615"/>
    </source>
</evidence>
<dbReference type="EC" id="3.2.1.1" evidence="6"/>
<dbReference type="SUPFAM" id="SSF51445">
    <property type="entry name" value="(Trans)glycosidases"/>
    <property type="match status" value="1"/>
</dbReference>
<dbReference type="GO" id="GO:0005975">
    <property type="term" value="P:carbohydrate metabolic process"/>
    <property type="evidence" value="ECO:0007669"/>
    <property type="project" value="InterPro"/>
</dbReference>
<dbReference type="InterPro" id="IPR006046">
    <property type="entry name" value="Alpha_amylase"/>
</dbReference>
<dbReference type="Gene3D" id="3.20.20.80">
    <property type="entry name" value="Glycosidases"/>
    <property type="match status" value="1"/>
</dbReference>
<keyword evidence="9" id="KW-1185">Reference proteome</keyword>
<accession>A0AAV5NUI7</accession>
<dbReference type="GO" id="GO:0043169">
    <property type="term" value="F:cation binding"/>
    <property type="evidence" value="ECO:0007669"/>
    <property type="project" value="InterPro"/>
</dbReference>
<dbReference type="SMART" id="SM00642">
    <property type="entry name" value="Aamy"/>
    <property type="match status" value="1"/>
</dbReference>
<dbReference type="PANTHER" id="PTHR43447">
    <property type="entry name" value="ALPHA-AMYLASE"/>
    <property type="match status" value="1"/>
</dbReference>
<dbReference type="PRINTS" id="PR00110">
    <property type="entry name" value="ALPHAAMYLASE"/>
</dbReference>
<dbReference type="Proteomes" id="UP001156690">
    <property type="component" value="Unassembled WGS sequence"/>
</dbReference>
<evidence type="ECO:0000256" key="6">
    <source>
        <dbReference type="RuleBase" id="RU361134"/>
    </source>
</evidence>
<reference evidence="9" key="1">
    <citation type="journal article" date="2019" name="Int. J. Syst. Evol. Microbiol.">
        <title>The Global Catalogue of Microorganisms (GCM) 10K type strain sequencing project: providing services to taxonomists for standard genome sequencing and annotation.</title>
        <authorList>
            <consortium name="The Broad Institute Genomics Platform"/>
            <consortium name="The Broad Institute Genome Sequencing Center for Infectious Disease"/>
            <person name="Wu L."/>
            <person name="Ma J."/>
        </authorList>
    </citation>
    <scope>NUCLEOTIDE SEQUENCE [LARGE SCALE GENOMIC DNA]</scope>
    <source>
        <strain evidence="9">NBRC 15640</strain>
    </source>
</reference>
<evidence type="ECO:0000256" key="2">
    <source>
        <dbReference type="ARBA" id="ARBA00022801"/>
    </source>
</evidence>
<sequence length="446" mass="51424">MLQNQGRSNVILHAFDWKYSEIAEHATKISRLGYRSVLVSPPLKSLKEGKGQFWWQRYQPQDYRIIDNPLGNTNDFKHMMQALMAHDIWVYVDVVFNHMANESDVRSDLQFPAQSDLDTYESSTEYYNELKLFGDLSQPLFEKEDFVEPFGIVDWRNKWEVQNGRISSGPADPGLPTLKDNEHVVEQQRHYLKALKQLGVRGFRIDAAKHMSLQHLEKVWGPDITEGMHIFGEIITDGGATKQEYELFLKPYLEKTELAAYDFPLFNTLFKAMKPEGTLESLVDPYALGMALSNPRAVTFAITHDIPNNAVFNDLVMDEASEWLAYAYLLGRDGGVPLIYAEPPARAMAHQPNINRWGYSWQSEKLKALLEFHNKMYGEKMIFHFISKDVILFSRGTKGIMGINKGKYTQPISSLYPNLQNMENSSNWNIEHLEIKPNDYLIHCFN</sequence>
<protein>
    <recommendedName>
        <fullName evidence="6">Alpha-amylase</fullName>
        <ecNumber evidence="6">3.2.1.1</ecNumber>
    </recommendedName>
</protein>
<dbReference type="AlphaFoldDB" id="A0AAV5NUI7"/>
<dbReference type="GO" id="GO:0004556">
    <property type="term" value="F:alpha-amylase activity"/>
    <property type="evidence" value="ECO:0007669"/>
    <property type="project" value="UniProtKB-UniRule"/>
</dbReference>
<evidence type="ECO:0000256" key="4">
    <source>
        <dbReference type="ARBA" id="ARBA00023295"/>
    </source>
</evidence>